<keyword evidence="3" id="KW-1185">Reference proteome</keyword>
<dbReference type="Gene3D" id="2.60.40.1890">
    <property type="entry name" value="PCu(A)C copper chaperone"/>
    <property type="match status" value="1"/>
</dbReference>
<dbReference type="RefSeq" id="WP_092593606.1">
    <property type="nucleotide sequence ID" value="NZ_FMXN01000010.1"/>
</dbReference>
<dbReference type="EMBL" id="FMXN01000010">
    <property type="protein sequence ID" value="SDB43795.1"/>
    <property type="molecule type" value="Genomic_DNA"/>
</dbReference>
<proteinExistence type="predicted"/>
<dbReference type="OrthoDB" id="9796962at2"/>
<sequence length="142" mass="15544">MRILRSLLLGVLLVPFHLQAAQVEIHQPWLKETIPGSENGAAYLTLTNTGSEPLTLVGASTAAARLTEIHHHRMADGMMIMEQLPELILPVGEPVVFQPGGHHLMLFGISQPFKPGDTVDFVLQFSDGNEVTFTADVRSIHD</sequence>
<dbReference type="AlphaFoldDB" id="A0A1G6DG16"/>
<feature type="signal peptide" evidence="1">
    <location>
        <begin position="1"/>
        <end position="20"/>
    </location>
</feature>
<protein>
    <recommendedName>
        <fullName evidence="4">Copper(I)-binding protein</fullName>
    </recommendedName>
</protein>
<dbReference type="STRING" id="1159017.SAMN02927930_01669"/>
<name>A0A1G6DG16_9GAMM</name>
<dbReference type="SUPFAM" id="SSF110087">
    <property type="entry name" value="DR1885-like metal-binding protein"/>
    <property type="match status" value="1"/>
</dbReference>
<dbReference type="InterPro" id="IPR058248">
    <property type="entry name" value="Lxx211020-like"/>
</dbReference>
<reference evidence="3" key="1">
    <citation type="submission" date="2016-10" db="EMBL/GenBank/DDBJ databases">
        <authorList>
            <person name="Varghese N."/>
            <person name="Submissions S."/>
        </authorList>
    </citation>
    <scope>NUCLEOTIDE SEQUENCE [LARGE SCALE GENOMIC DNA]</scope>
    <source>
        <strain evidence="3">CGMCC 1.10824</strain>
    </source>
</reference>
<keyword evidence="1" id="KW-0732">Signal</keyword>
<evidence type="ECO:0000256" key="1">
    <source>
        <dbReference type="SAM" id="SignalP"/>
    </source>
</evidence>
<accession>A0A1G6DG16</accession>
<dbReference type="PANTHER" id="PTHR36302:SF1">
    <property type="entry name" value="COPPER CHAPERONE PCU(A)C"/>
    <property type="match status" value="1"/>
</dbReference>
<evidence type="ECO:0000313" key="3">
    <source>
        <dbReference type="Proteomes" id="UP000199626"/>
    </source>
</evidence>
<dbReference type="PANTHER" id="PTHR36302">
    <property type="entry name" value="BLR7088 PROTEIN"/>
    <property type="match status" value="1"/>
</dbReference>
<gene>
    <name evidence="2" type="ORF">SAMN02927930_01669</name>
</gene>
<dbReference type="InterPro" id="IPR007410">
    <property type="entry name" value="LpqE-like"/>
</dbReference>
<dbReference type="InterPro" id="IPR036182">
    <property type="entry name" value="PCuAC_sf"/>
</dbReference>
<feature type="chain" id="PRO_5011695012" description="Copper(I)-binding protein" evidence="1">
    <location>
        <begin position="21"/>
        <end position="142"/>
    </location>
</feature>
<dbReference type="Proteomes" id="UP000199626">
    <property type="component" value="Unassembled WGS sequence"/>
</dbReference>
<evidence type="ECO:0000313" key="2">
    <source>
        <dbReference type="EMBL" id="SDB43795.1"/>
    </source>
</evidence>
<evidence type="ECO:0008006" key="4">
    <source>
        <dbReference type="Google" id="ProtNLM"/>
    </source>
</evidence>
<dbReference type="Pfam" id="PF04314">
    <property type="entry name" value="PCuAC"/>
    <property type="match status" value="1"/>
</dbReference>
<organism evidence="2 3">
    <name type="scientific">Pseudidiomarina indica</name>
    <dbReference type="NCBI Taxonomy" id="1159017"/>
    <lineage>
        <taxon>Bacteria</taxon>
        <taxon>Pseudomonadati</taxon>
        <taxon>Pseudomonadota</taxon>
        <taxon>Gammaproteobacteria</taxon>
        <taxon>Alteromonadales</taxon>
        <taxon>Idiomarinaceae</taxon>
        <taxon>Pseudidiomarina</taxon>
    </lineage>
</organism>